<evidence type="ECO:0000313" key="1">
    <source>
        <dbReference type="EMBL" id="GIY37876.1"/>
    </source>
</evidence>
<comment type="caution">
    <text evidence="1">The sequence shown here is derived from an EMBL/GenBank/DDBJ whole genome shotgun (WGS) entry which is preliminary data.</text>
</comment>
<name>A0AAV4SX93_9ARAC</name>
<proteinExistence type="predicted"/>
<accession>A0AAV4SX93</accession>
<dbReference type="Proteomes" id="UP001054837">
    <property type="component" value="Unassembled WGS sequence"/>
</dbReference>
<dbReference type="AlphaFoldDB" id="A0AAV4SX93"/>
<protein>
    <submittedName>
        <fullName evidence="1">Uncharacterized protein</fullName>
    </submittedName>
</protein>
<gene>
    <name evidence="1" type="ORF">CDAR_57431</name>
</gene>
<keyword evidence="2" id="KW-1185">Reference proteome</keyword>
<reference evidence="1 2" key="1">
    <citation type="submission" date="2021-06" db="EMBL/GenBank/DDBJ databases">
        <title>Caerostris darwini draft genome.</title>
        <authorList>
            <person name="Kono N."/>
            <person name="Arakawa K."/>
        </authorList>
    </citation>
    <scope>NUCLEOTIDE SEQUENCE [LARGE SCALE GENOMIC DNA]</scope>
</reference>
<sequence>MLFGREKTQNSLLQKSLWVKMNCFDWIECTKLSENPSQAFRFDVQTEKGVFVRSAKAYTLLLVLVFINASRMEKFSHPPPIALKAISKLRLMPKRIFAFTLG</sequence>
<organism evidence="1 2">
    <name type="scientific">Caerostris darwini</name>
    <dbReference type="NCBI Taxonomy" id="1538125"/>
    <lineage>
        <taxon>Eukaryota</taxon>
        <taxon>Metazoa</taxon>
        <taxon>Ecdysozoa</taxon>
        <taxon>Arthropoda</taxon>
        <taxon>Chelicerata</taxon>
        <taxon>Arachnida</taxon>
        <taxon>Araneae</taxon>
        <taxon>Araneomorphae</taxon>
        <taxon>Entelegynae</taxon>
        <taxon>Araneoidea</taxon>
        <taxon>Araneidae</taxon>
        <taxon>Caerostris</taxon>
    </lineage>
</organism>
<dbReference type="EMBL" id="BPLQ01008522">
    <property type="protein sequence ID" value="GIY37876.1"/>
    <property type="molecule type" value="Genomic_DNA"/>
</dbReference>
<evidence type="ECO:0000313" key="2">
    <source>
        <dbReference type="Proteomes" id="UP001054837"/>
    </source>
</evidence>